<dbReference type="Pfam" id="PF09903">
    <property type="entry name" value="DUF2130"/>
    <property type="match status" value="1"/>
</dbReference>
<feature type="coiled-coil region" evidence="1">
    <location>
        <begin position="322"/>
        <end position="349"/>
    </location>
</feature>
<evidence type="ECO:0000256" key="2">
    <source>
        <dbReference type="SAM" id="MobiDB-lite"/>
    </source>
</evidence>
<gene>
    <name evidence="3" type="ORF">ACD_78C00115G0014</name>
</gene>
<comment type="caution">
    <text evidence="3">The sequence shown here is derived from an EMBL/GenBank/DDBJ whole genome shotgun (WGS) entry which is preliminary data.</text>
</comment>
<name>K1XIR9_9BACT</name>
<dbReference type="EMBL" id="AMFJ01034115">
    <property type="protein sequence ID" value="EKD30230.1"/>
    <property type="molecule type" value="Genomic_DNA"/>
</dbReference>
<protein>
    <recommendedName>
        <fullName evidence="4">DUF2130 domain-containing protein</fullName>
    </recommendedName>
</protein>
<feature type="coiled-coil region" evidence="1">
    <location>
        <begin position="101"/>
        <end position="166"/>
    </location>
</feature>
<sequence>MSNTIVCPNCHKAIDLSDIAKQELEGEFAKREATMQEELKKREEEIKKEMWGKAVAAAKVQSDEENKKREVELESLRKRDEESRKKEMDFLRERQQFEDTIKNAKFENEKALFEARKLMEEELKVQLRKEQNLEQEKLGLEWEKKLAERDKQMEILQRSLAEANQKANQGSMQIQGEIQENALKGLLASEFPFDMIDDVPTGIKWADLVHTVRNQFGHTAGIIAWESKNTKAWSDSWVDKLKEDRLRVNASISVIISNVLPDGVNHFGLYRDIWVTEWRYVIPLTIALREQMITMEQVKNSLKGKDEKMDMLYSYLTSTEFRDKIQNVIEAFQSMKESLETEKRSMERIWASREKQLDRVISNTARLYGDMQGLIGAQLPKVEYLELGSGEE</sequence>
<feature type="compositionally biased region" description="Basic and acidic residues" evidence="2">
    <location>
        <begin position="61"/>
        <end position="85"/>
    </location>
</feature>
<reference evidence="3" key="1">
    <citation type="journal article" date="2012" name="Science">
        <title>Fermentation, hydrogen, and sulfur metabolism in multiple uncultivated bacterial phyla.</title>
        <authorList>
            <person name="Wrighton K.C."/>
            <person name="Thomas B.C."/>
            <person name="Sharon I."/>
            <person name="Miller C.S."/>
            <person name="Castelle C.J."/>
            <person name="VerBerkmoes N.C."/>
            <person name="Wilkins M.J."/>
            <person name="Hettich R.L."/>
            <person name="Lipton M.S."/>
            <person name="Williams K.H."/>
            <person name="Long P.E."/>
            <person name="Banfield J.F."/>
        </authorList>
    </citation>
    <scope>NUCLEOTIDE SEQUENCE [LARGE SCALE GENOMIC DNA]</scope>
</reference>
<keyword evidence="1" id="KW-0175">Coiled coil</keyword>
<organism evidence="3">
    <name type="scientific">uncultured bacterium</name>
    <name type="common">gcode 4</name>
    <dbReference type="NCBI Taxonomy" id="1234023"/>
    <lineage>
        <taxon>Bacteria</taxon>
        <taxon>environmental samples</taxon>
    </lineage>
</organism>
<proteinExistence type="predicted"/>
<accession>K1XIR9</accession>
<evidence type="ECO:0000256" key="1">
    <source>
        <dbReference type="SAM" id="Coils"/>
    </source>
</evidence>
<feature type="region of interest" description="Disordered" evidence="2">
    <location>
        <begin position="57"/>
        <end position="85"/>
    </location>
</feature>
<dbReference type="InterPro" id="IPR019219">
    <property type="entry name" value="DUF2130"/>
</dbReference>
<evidence type="ECO:0000313" key="3">
    <source>
        <dbReference type="EMBL" id="EKD30230.1"/>
    </source>
</evidence>
<dbReference type="AlphaFoldDB" id="K1XIR9"/>
<evidence type="ECO:0008006" key="4">
    <source>
        <dbReference type="Google" id="ProtNLM"/>
    </source>
</evidence>